<name>A0ABT1MQF4_9RHOB</name>
<keyword evidence="5" id="KW-0804">Transcription</keyword>
<evidence type="ECO:0000313" key="8">
    <source>
        <dbReference type="Proteomes" id="UP001203945"/>
    </source>
</evidence>
<reference evidence="7 8" key="1">
    <citation type="submission" date="2022-03" db="EMBL/GenBank/DDBJ databases">
        <authorList>
            <person name="He Y."/>
        </authorList>
    </citation>
    <scope>NUCLEOTIDE SEQUENCE [LARGE SCALE GENOMIC DNA]</scope>
    <source>
        <strain evidence="7 8">TK19116</strain>
    </source>
</reference>
<evidence type="ECO:0000256" key="3">
    <source>
        <dbReference type="ARBA" id="ARBA00023125"/>
    </source>
</evidence>
<dbReference type="Gene3D" id="3.40.190.10">
    <property type="entry name" value="Periplasmic binding protein-like II"/>
    <property type="match status" value="2"/>
</dbReference>
<evidence type="ECO:0000256" key="2">
    <source>
        <dbReference type="ARBA" id="ARBA00023015"/>
    </source>
</evidence>
<gene>
    <name evidence="7" type="ORF">MLD63_07970</name>
</gene>
<dbReference type="InterPro" id="IPR036390">
    <property type="entry name" value="WH_DNA-bd_sf"/>
</dbReference>
<keyword evidence="2" id="KW-0805">Transcription regulation</keyword>
<dbReference type="PANTHER" id="PTHR30346">
    <property type="entry name" value="TRANSCRIPTIONAL DUAL REGULATOR HCAR-RELATED"/>
    <property type="match status" value="1"/>
</dbReference>
<accession>A0ABT1MQF4</accession>
<dbReference type="RefSeq" id="WP_255329334.1">
    <property type="nucleotide sequence ID" value="NZ_JAKZEU010000002.1"/>
</dbReference>
<evidence type="ECO:0000256" key="1">
    <source>
        <dbReference type="ARBA" id="ARBA00009437"/>
    </source>
</evidence>
<dbReference type="PROSITE" id="PS50931">
    <property type="entry name" value="HTH_LYSR"/>
    <property type="match status" value="1"/>
</dbReference>
<dbReference type="Proteomes" id="UP001203945">
    <property type="component" value="Unassembled WGS sequence"/>
</dbReference>
<evidence type="ECO:0000313" key="7">
    <source>
        <dbReference type="EMBL" id="MCQ0970359.1"/>
    </source>
</evidence>
<dbReference type="EMBL" id="JAKZEU010000002">
    <property type="protein sequence ID" value="MCQ0970359.1"/>
    <property type="molecule type" value="Genomic_DNA"/>
</dbReference>
<keyword evidence="8" id="KW-1185">Reference proteome</keyword>
<dbReference type="PRINTS" id="PR00039">
    <property type="entry name" value="HTHLYSR"/>
</dbReference>
<protein>
    <submittedName>
        <fullName evidence="7">Hydrogen peroxide-inducible genes activator</fullName>
    </submittedName>
</protein>
<dbReference type="Gene3D" id="1.10.10.10">
    <property type="entry name" value="Winged helix-like DNA-binding domain superfamily/Winged helix DNA-binding domain"/>
    <property type="match status" value="1"/>
</dbReference>
<dbReference type="CDD" id="cd08411">
    <property type="entry name" value="PBP2_OxyR"/>
    <property type="match status" value="1"/>
</dbReference>
<dbReference type="InterPro" id="IPR000847">
    <property type="entry name" value="LysR_HTH_N"/>
</dbReference>
<comment type="similarity">
    <text evidence="1">Belongs to the LysR transcriptional regulatory family.</text>
</comment>
<evidence type="ECO:0000259" key="6">
    <source>
        <dbReference type="PROSITE" id="PS50931"/>
    </source>
</evidence>
<dbReference type="Pfam" id="PF00126">
    <property type="entry name" value="HTH_1"/>
    <property type="match status" value="1"/>
</dbReference>
<dbReference type="PANTHER" id="PTHR30346:SF26">
    <property type="entry name" value="HYDROGEN PEROXIDE-INDUCIBLE GENES ACTIVATOR"/>
    <property type="match status" value="1"/>
</dbReference>
<dbReference type="InterPro" id="IPR005119">
    <property type="entry name" value="LysR_subst-bd"/>
</dbReference>
<keyword evidence="4" id="KW-0010">Activator</keyword>
<proteinExistence type="inferred from homology"/>
<feature type="domain" description="HTH lysR-type" evidence="6">
    <location>
        <begin position="4"/>
        <end position="61"/>
    </location>
</feature>
<dbReference type="SUPFAM" id="SSF46785">
    <property type="entry name" value="Winged helix' DNA-binding domain"/>
    <property type="match status" value="1"/>
</dbReference>
<dbReference type="SUPFAM" id="SSF53850">
    <property type="entry name" value="Periplasmic binding protein-like II"/>
    <property type="match status" value="1"/>
</dbReference>
<organism evidence="7 8">
    <name type="scientific">Paracoccus albicereus</name>
    <dbReference type="NCBI Taxonomy" id="2922394"/>
    <lineage>
        <taxon>Bacteria</taxon>
        <taxon>Pseudomonadati</taxon>
        <taxon>Pseudomonadota</taxon>
        <taxon>Alphaproteobacteria</taxon>
        <taxon>Rhodobacterales</taxon>
        <taxon>Paracoccaceae</taxon>
        <taxon>Paracoccus</taxon>
    </lineage>
</organism>
<dbReference type="Pfam" id="PF03466">
    <property type="entry name" value="LysR_substrate"/>
    <property type="match status" value="1"/>
</dbReference>
<dbReference type="InterPro" id="IPR036388">
    <property type="entry name" value="WH-like_DNA-bd_sf"/>
</dbReference>
<keyword evidence="3" id="KW-0238">DNA-binding</keyword>
<comment type="caution">
    <text evidence="7">The sequence shown here is derived from an EMBL/GenBank/DDBJ whole genome shotgun (WGS) entry which is preliminary data.</text>
</comment>
<evidence type="ECO:0000256" key="4">
    <source>
        <dbReference type="ARBA" id="ARBA00023159"/>
    </source>
</evidence>
<sequence length="309" mass="33642">MIGVTLKHLRYFAALARREHFGDAASDCGISQPALSQQMREFEAQLGASLIERGGRRIRLTPLGREIAARAQAILQAVDDLRDLARGSTGPMGGRLRLGIIPTVAPYLLPAIMKEAVTQLPDLSLQPLEARTSRLIAELGDGRLDAAIVALPISEPGLHEERLFAEEFMLVRHRTDASEPAPSSERLRTMRLLLLEEGHCFRDQALAFCDLSGPEATRELMEGSSLTTLVQMVGAGLGVTLIPQMAVAQEARTADVSVAALPHPRPSRTLGLIWRRTTPMAEPLRKFAKVLLDAHARASMGANLRTNTD</sequence>
<evidence type="ECO:0000256" key="5">
    <source>
        <dbReference type="ARBA" id="ARBA00023163"/>
    </source>
</evidence>